<gene>
    <name evidence="3" type="ORF">A0J61_02807</name>
</gene>
<accession>A0A1C7NKX5</accession>
<sequence length="108" mass="11754">MYSLSLIAFTLTACFIHSSYGEVQDPAYHPDVSPGGFGSLISDGDYTVKVQPHSKRNLLNNKPGSITNFVPPTDTEGQLNLSLVAPSKNPNNNPDQSTSQKTEEEQEE</sequence>
<dbReference type="Proteomes" id="UP000093000">
    <property type="component" value="Unassembled WGS sequence"/>
</dbReference>
<dbReference type="InParanoid" id="A0A1C7NKX5"/>
<evidence type="ECO:0000313" key="4">
    <source>
        <dbReference type="Proteomes" id="UP000093000"/>
    </source>
</evidence>
<keyword evidence="4" id="KW-1185">Reference proteome</keyword>
<proteinExistence type="predicted"/>
<keyword evidence="2" id="KW-0732">Signal</keyword>
<feature type="signal peptide" evidence="2">
    <location>
        <begin position="1"/>
        <end position="21"/>
    </location>
</feature>
<evidence type="ECO:0000313" key="3">
    <source>
        <dbReference type="EMBL" id="OBZ89136.1"/>
    </source>
</evidence>
<reference evidence="3 4" key="1">
    <citation type="submission" date="2016-03" db="EMBL/GenBank/DDBJ databases">
        <title>Choanephora cucurbitarum.</title>
        <authorList>
            <person name="Min B."/>
            <person name="Park H."/>
            <person name="Park J.-H."/>
            <person name="Shin H.-D."/>
            <person name="Choi I.-G."/>
        </authorList>
    </citation>
    <scope>NUCLEOTIDE SEQUENCE [LARGE SCALE GENOMIC DNA]</scope>
    <source>
        <strain evidence="3 4">KUS-F28377</strain>
    </source>
</reference>
<feature type="compositionally biased region" description="Polar residues" evidence="1">
    <location>
        <begin position="57"/>
        <end position="81"/>
    </location>
</feature>
<name>A0A1C7NKX5_9FUNG</name>
<dbReference type="AlphaFoldDB" id="A0A1C7NKX5"/>
<comment type="caution">
    <text evidence="3">The sequence shown here is derived from an EMBL/GenBank/DDBJ whole genome shotgun (WGS) entry which is preliminary data.</text>
</comment>
<protein>
    <submittedName>
        <fullName evidence="3">Uncharacterized protein</fullName>
    </submittedName>
</protein>
<dbReference type="EMBL" id="LUGH01000111">
    <property type="protein sequence ID" value="OBZ89136.1"/>
    <property type="molecule type" value="Genomic_DNA"/>
</dbReference>
<evidence type="ECO:0000256" key="1">
    <source>
        <dbReference type="SAM" id="MobiDB-lite"/>
    </source>
</evidence>
<feature type="region of interest" description="Disordered" evidence="1">
    <location>
        <begin position="54"/>
        <end position="108"/>
    </location>
</feature>
<evidence type="ECO:0000256" key="2">
    <source>
        <dbReference type="SAM" id="SignalP"/>
    </source>
</evidence>
<organism evidence="3 4">
    <name type="scientific">Choanephora cucurbitarum</name>
    <dbReference type="NCBI Taxonomy" id="101091"/>
    <lineage>
        <taxon>Eukaryota</taxon>
        <taxon>Fungi</taxon>
        <taxon>Fungi incertae sedis</taxon>
        <taxon>Mucoromycota</taxon>
        <taxon>Mucoromycotina</taxon>
        <taxon>Mucoromycetes</taxon>
        <taxon>Mucorales</taxon>
        <taxon>Mucorineae</taxon>
        <taxon>Choanephoraceae</taxon>
        <taxon>Choanephoroideae</taxon>
        <taxon>Choanephora</taxon>
    </lineage>
</organism>
<feature type="chain" id="PRO_5008889759" evidence="2">
    <location>
        <begin position="22"/>
        <end position="108"/>
    </location>
</feature>